<gene>
    <name evidence="9" type="ORF">DP130_00035</name>
    <name evidence="8" type="ORF">K234311028_06230</name>
</gene>
<accession>A0A4Q0VGD9</accession>
<sequence>MIKIEQINLEKSKGRAVAFMLLSSFCFAVMAALVKLSGDVPSIEKAFFRNFVSLIVSIYIILKNKQKPWGKKENRKYLILRGIMGTAGLVCYFYCIDNMILADSSMLNKMHPFFTIIFAVIFLKEDISLIQIFSLILSFLGALFIIKPKFDMSVIPALIGVVSAVFAGAAYTLVRHLGDKEKSYTIVFYFSLISVISILPFMILTYKPLNLFQFIALLMAGIFASIAQYSLTYAYKIVAASEISIYNYTNVIFSQIIAFIIWKEVPDIYSFIGYVLIIGSSYITYKYMKKRN</sequence>
<feature type="transmembrane region" description="Helical" evidence="6">
    <location>
        <begin position="186"/>
        <end position="205"/>
    </location>
</feature>
<dbReference type="Pfam" id="PF00892">
    <property type="entry name" value="EamA"/>
    <property type="match status" value="2"/>
</dbReference>
<feature type="transmembrane region" description="Helical" evidence="6">
    <location>
        <begin position="243"/>
        <end position="262"/>
    </location>
</feature>
<dbReference type="SUPFAM" id="SSF103481">
    <property type="entry name" value="Multidrug resistance efflux transporter EmrE"/>
    <property type="match status" value="2"/>
</dbReference>
<evidence type="ECO:0000313" key="10">
    <source>
        <dbReference type="Proteomes" id="UP000290921"/>
    </source>
</evidence>
<dbReference type="RefSeq" id="WP_129029523.1">
    <property type="nucleotide sequence ID" value="NZ_AP026811.1"/>
</dbReference>
<evidence type="ECO:0000313" key="11">
    <source>
        <dbReference type="Proteomes" id="UP001321763"/>
    </source>
</evidence>
<dbReference type="GO" id="GO:0016020">
    <property type="term" value="C:membrane"/>
    <property type="evidence" value="ECO:0007669"/>
    <property type="project" value="UniProtKB-SubCell"/>
</dbReference>
<dbReference type="InterPro" id="IPR000620">
    <property type="entry name" value="EamA_dom"/>
</dbReference>
<proteinExistence type="inferred from homology"/>
<evidence type="ECO:0000313" key="8">
    <source>
        <dbReference type="EMBL" id="BDR80377.1"/>
    </source>
</evidence>
<keyword evidence="4 6" id="KW-1133">Transmembrane helix</keyword>
<evidence type="ECO:0000256" key="3">
    <source>
        <dbReference type="ARBA" id="ARBA00022692"/>
    </source>
</evidence>
<feature type="transmembrane region" description="Helical" evidence="6">
    <location>
        <begin position="78"/>
        <end position="100"/>
    </location>
</feature>
<feature type="domain" description="EamA" evidence="7">
    <location>
        <begin position="16"/>
        <end position="146"/>
    </location>
</feature>
<dbReference type="InterPro" id="IPR037185">
    <property type="entry name" value="EmrE-like"/>
</dbReference>
<feature type="domain" description="EamA" evidence="7">
    <location>
        <begin position="157"/>
        <end position="284"/>
    </location>
</feature>
<dbReference type="Proteomes" id="UP000290921">
    <property type="component" value="Unassembled WGS sequence"/>
</dbReference>
<reference evidence="8 11" key="2">
    <citation type="submission" date="2022-09" db="EMBL/GenBank/DDBJ databases">
        <title>complete genome sequences of Clostridium tetani str. KHSU-234311-028 isolated from soil.</title>
        <authorList>
            <person name="Sekizuka T."/>
            <person name="Shitada C."/>
            <person name="Takahashi M."/>
            <person name="Kuroda M."/>
        </authorList>
    </citation>
    <scope>NUCLEOTIDE SEQUENCE [LARGE SCALE GENOMIC DNA]</scope>
    <source>
        <strain evidence="8 11">KHSU-234311-028</strain>
    </source>
</reference>
<feature type="transmembrane region" description="Helical" evidence="6">
    <location>
        <begin position="46"/>
        <end position="62"/>
    </location>
</feature>
<feature type="transmembrane region" description="Helical" evidence="6">
    <location>
        <begin position="106"/>
        <end position="123"/>
    </location>
</feature>
<feature type="transmembrane region" description="Helical" evidence="6">
    <location>
        <begin position="130"/>
        <end position="146"/>
    </location>
</feature>
<evidence type="ECO:0000256" key="6">
    <source>
        <dbReference type="SAM" id="Phobius"/>
    </source>
</evidence>
<dbReference type="PANTHER" id="PTHR22911">
    <property type="entry name" value="ACYL-MALONYL CONDENSING ENZYME-RELATED"/>
    <property type="match status" value="1"/>
</dbReference>
<feature type="transmembrane region" description="Helical" evidence="6">
    <location>
        <begin position="211"/>
        <end position="231"/>
    </location>
</feature>
<evidence type="ECO:0000256" key="5">
    <source>
        <dbReference type="ARBA" id="ARBA00023136"/>
    </source>
</evidence>
<evidence type="ECO:0000259" key="7">
    <source>
        <dbReference type="Pfam" id="PF00892"/>
    </source>
</evidence>
<protein>
    <submittedName>
        <fullName evidence="9">EamA family transporter</fullName>
    </submittedName>
    <submittedName>
        <fullName evidence="8">Membrane protein</fullName>
    </submittedName>
</protein>
<keyword evidence="3 6" id="KW-0812">Transmembrane</keyword>
<comment type="subcellular location">
    <subcellularLocation>
        <location evidence="1">Membrane</location>
        <topology evidence="1">Multi-pass membrane protein</topology>
    </subcellularLocation>
</comment>
<evidence type="ECO:0000313" key="9">
    <source>
        <dbReference type="EMBL" id="RXI50399.1"/>
    </source>
</evidence>
<evidence type="ECO:0000256" key="4">
    <source>
        <dbReference type="ARBA" id="ARBA00022989"/>
    </source>
</evidence>
<evidence type="ECO:0000256" key="1">
    <source>
        <dbReference type="ARBA" id="ARBA00004141"/>
    </source>
</evidence>
<dbReference type="EMBL" id="QMAP01000001">
    <property type="protein sequence ID" value="RXI50399.1"/>
    <property type="molecule type" value="Genomic_DNA"/>
</dbReference>
<feature type="transmembrane region" description="Helical" evidence="6">
    <location>
        <begin position="16"/>
        <end position="34"/>
    </location>
</feature>
<organism evidence="9 10">
    <name type="scientific">Clostridium tetani</name>
    <dbReference type="NCBI Taxonomy" id="1513"/>
    <lineage>
        <taxon>Bacteria</taxon>
        <taxon>Bacillati</taxon>
        <taxon>Bacillota</taxon>
        <taxon>Clostridia</taxon>
        <taxon>Eubacteriales</taxon>
        <taxon>Clostridiaceae</taxon>
        <taxon>Clostridium</taxon>
    </lineage>
</organism>
<dbReference type="PANTHER" id="PTHR22911:SF6">
    <property type="entry name" value="SOLUTE CARRIER FAMILY 35 MEMBER G1"/>
    <property type="match status" value="1"/>
</dbReference>
<reference evidence="9 10" key="1">
    <citation type="submission" date="2018-06" db="EMBL/GenBank/DDBJ databases">
        <title>Genome conservation of Clostridium tetani.</title>
        <authorList>
            <person name="Bruggemann H."/>
            <person name="Popoff M.R."/>
        </authorList>
    </citation>
    <scope>NUCLEOTIDE SEQUENCE [LARGE SCALE GENOMIC DNA]</scope>
    <source>
        <strain evidence="9 10">2017.061</strain>
    </source>
</reference>
<feature type="transmembrane region" description="Helical" evidence="6">
    <location>
        <begin position="268"/>
        <end position="285"/>
    </location>
</feature>
<feature type="transmembrane region" description="Helical" evidence="6">
    <location>
        <begin position="152"/>
        <end position="174"/>
    </location>
</feature>
<evidence type="ECO:0000256" key="2">
    <source>
        <dbReference type="ARBA" id="ARBA00007362"/>
    </source>
</evidence>
<dbReference type="Proteomes" id="UP001321763">
    <property type="component" value="Chromosome"/>
</dbReference>
<dbReference type="EMBL" id="AP026818">
    <property type="protein sequence ID" value="BDR80377.1"/>
    <property type="molecule type" value="Genomic_DNA"/>
</dbReference>
<comment type="similarity">
    <text evidence="2">Belongs to the EamA transporter family.</text>
</comment>
<keyword evidence="5 6" id="KW-0472">Membrane</keyword>
<dbReference type="AlphaFoldDB" id="A0A4Q0VGD9"/>
<name>A0A4Q0VGD9_CLOTA</name>